<accession>A0A4U1CYF2</accession>
<dbReference type="Pfam" id="PF14905">
    <property type="entry name" value="OMP_b-brl_3"/>
    <property type="match status" value="1"/>
</dbReference>
<keyword evidence="4" id="KW-0732">Signal</keyword>
<evidence type="ECO:0000313" key="7">
    <source>
        <dbReference type="EMBL" id="TKC12338.1"/>
    </source>
</evidence>
<dbReference type="Pfam" id="PF13715">
    <property type="entry name" value="CarbopepD_reg_2"/>
    <property type="match status" value="1"/>
</dbReference>
<evidence type="ECO:0000256" key="1">
    <source>
        <dbReference type="ARBA" id="ARBA00004442"/>
    </source>
</evidence>
<keyword evidence="2" id="KW-0472">Membrane</keyword>
<dbReference type="Proteomes" id="UP000309488">
    <property type="component" value="Unassembled WGS sequence"/>
</dbReference>
<evidence type="ECO:0000256" key="2">
    <source>
        <dbReference type="ARBA" id="ARBA00023136"/>
    </source>
</evidence>
<dbReference type="OrthoDB" id="606851at2"/>
<reference evidence="7 8" key="1">
    <citation type="submission" date="2019-04" db="EMBL/GenBank/DDBJ databases">
        <title>Pedobacter sp. RP-3-22 sp. nov., isolated from Arctic soil.</title>
        <authorList>
            <person name="Dahal R.H."/>
            <person name="Kim D.-U."/>
        </authorList>
    </citation>
    <scope>NUCLEOTIDE SEQUENCE [LARGE SCALE GENOMIC DNA]</scope>
    <source>
        <strain evidence="7 8">RP-3-22</strain>
    </source>
</reference>
<sequence length="831" mass="92453">MRHITSKVLLFVLTFCMITVKLSAQTTGEGKISGKIVDAQTNETIPFASAILLDRKTKVTVKIVQTDVDGAFTMTNLPKGVFTFKASYVGFQTMVRDSVSISDVIKVVDFGNIKMKTAKGNILNEVTVTAPKTTMQLGIDKKVFSVDQSLVSEGGSASDLLQNVPSVQTDIDGNVSLRGSAGVRVLIDGKPSLIAGGNIAQILQSIPASSIESVELITNPSAKYDAEGQSGIINIVLKKNKKLGFNGSLALSAGNRDNYNANTSLSFQNKKINLYGNYGYRYGNRLGGGYNNIDYIDPANPTVPTSFADQLSNSNDLNKSHNLKAGIDYYLAEKSVISFSTGFNLRNEDENELLSIDRLGAARNPIELSRRRNVENGDGKSLDLNLDFSQKFKNPKEELTFNFGFSQGDNNSFQVYNTNIYNSNGTTVNDLDVQQTDRFSFNRNYNAQLDYTLPFGKLGKIEAGLRSQIRIAESSTYAEELSPVNSQFNFNYALSNEFNNKDQVHAAYVNYQNQVNNFGYQIGLRAEDAALDTRLGAYDINSNLNYIPGRVAYTRLYPSVFLTQKLKGDQQVQLSYSRRVNRPRGWDTNPFLDVSNPLNYRQGNVNLLPEDVHAFELSHSKFWTKFSLISSVYMRQTNDVIQRIRTEPDANGITITTPQNLTRSINSGLELIGKFDLFKSWNFTANVNLYQSKIQGVPAFGIVENSGFSYNTNLTNNFVLPYGVTLQVRGEYRSREVMAQGIRKAMYGVDAGAKYDLNKKASLSLNVRDVFSTRKWQMQTTGTTSVVDFSRYMQGTMANLTFSYRFGKTDFGFKKTKKADDQGSRPDEESF</sequence>
<evidence type="ECO:0000256" key="4">
    <source>
        <dbReference type="SAM" id="SignalP"/>
    </source>
</evidence>
<protein>
    <submittedName>
        <fullName evidence="7">TonB-dependent receptor</fullName>
    </submittedName>
</protein>
<gene>
    <name evidence="7" type="ORF">FA048_01585</name>
</gene>
<evidence type="ECO:0000259" key="6">
    <source>
        <dbReference type="Pfam" id="PF14905"/>
    </source>
</evidence>
<keyword evidence="3" id="KW-0998">Cell outer membrane</keyword>
<dbReference type="Pfam" id="PF07715">
    <property type="entry name" value="Plug"/>
    <property type="match status" value="1"/>
</dbReference>
<feature type="chain" id="PRO_5020600794" evidence="4">
    <location>
        <begin position="25"/>
        <end position="831"/>
    </location>
</feature>
<dbReference type="GO" id="GO:0009279">
    <property type="term" value="C:cell outer membrane"/>
    <property type="evidence" value="ECO:0007669"/>
    <property type="project" value="UniProtKB-SubCell"/>
</dbReference>
<comment type="subcellular location">
    <subcellularLocation>
        <location evidence="1">Cell outer membrane</location>
    </subcellularLocation>
</comment>
<organism evidence="7 8">
    <name type="scientific">Pedobacter polaris</name>
    <dbReference type="NCBI Taxonomy" id="2571273"/>
    <lineage>
        <taxon>Bacteria</taxon>
        <taxon>Pseudomonadati</taxon>
        <taxon>Bacteroidota</taxon>
        <taxon>Sphingobacteriia</taxon>
        <taxon>Sphingobacteriales</taxon>
        <taxon>Sphingobacteriaceae</taxon>
        <taxon>Pedobacter</taxon>
    </lineage>
</organism>
<keyword evidence="7" id="KW-0675">Receptor</keyword>
<dbReference type="EMBL" id="SWBR01000001">
    <property type="protein sequence ID" value="TKC12338.1"/>
    <property type="molecule type" value="Genomic_DNA"/>
</dbReference>
<proteinExistence type="predicted"/>
<dbReference type="AlphaFoldDB" id="A0A4U1CYF2"/>
<feature type="domain" description="TonB-dependent receptor plug" evidence="5">
    <location>
        <begin position="152"/>
        <end position="231"/>
    </location>
</feature>
<name>A0A4U1CYF2_9SPHI</name>
<evidence type="ECO:0000256" key="3">
    <source>
        <dbReference type="ARBA" id="ARBA00023237"/>
    </source>
</evidence>
<evidence type="ECO:0000259" key="5">
    <source>
        <dbReference type="Pfam" id="PF07715"/>
    </source>
</evidence>
<dbReference type="InterPro" id="IPR041700">
    <property type="entry name" value="OMP_b-brl_3"/>
</dbReference>
<dbReference type="InterPro" id="IPR012910">
    <property type="entry name" value="Plug_dom"/>
</dbReference>
<dbReference type="Gene3D" id="2.40.170.20">
    <property type="entry name" value="TonB-dependent receptor, beta-barrel domain"/>
    <property type="match status" value="1"/>
</dbReference>
<dbReference type="PANTHER" id="PTHR40980">
    <property type="entry name" value="PLUG DOMAIN-CONTAINING PROTEIN"/>
    <property type="match status" value="1"/>
</dbReference>
<dbReference type="InterPro" id="IPR036942">
    <property type="entry name" value="Beta-barrel_TonB_sf"/>
</dbReference>
<keyword evidence="8" id="KW-1185">Reference proteome</keyword>
<dbReference type="Gene3D" id="2.60.40.1120">
    <property type="entry name" value="Carboxypeptidase-like, regulatory domain"/>
    <property type="match status" value="1"/>
</dbReference>
<dbReference type="InterPro" id="IPR008969">
    <property type="entry name" value="CarboxyPept-like_regulatory"/>
</dbReference>
<evidence type="ECO:0000313" key="8">
    <source>
        <dbReference type="Proteomes" id="UP000309488"/>
    </source>
</evidence>
<comment type="caution">
    <text evidence="7">The sequence shown here is derived from an EMBL/GenBank/DDBJ whole genome shotgun (WGS) entry which is preliminary data.</text>
</comment>
<dbReference type="PANTHER" id="PTHR40980:SF4">
    <property type="entry name" value="TONB-DEPENDENT RECEPTOR-LIKE BETA-BARREL DOMAIN-CONTAINING PROTEIN"/>
    <property type="match status" value="1"/>
</dbReference>
<feature type="domain" description="Outer membrane protein beta-barrel" evidence="6">
    <location>
        <begin position="390"/>
        <end position="804"/>
    </location>
</feature>
<dbReference type="SUPFAM" id="SSF49464">
    <property type="entry name" value="Carboxypeptidase regulatory domain-like"/>
    <property type="match status" value="1"/>
</dbReference>
<dbReference type="SUPFAM" id="SSF56935">
    <property type="entry name" value="Porins"/>
    <property type="match status" value="1"/>
</dbReference>
<feature type="signal peptide" evidence="4">
    <location>
        <begin position="1"/>
        <end position="24"/>
    </location>
</feature>